<proteinExistence type="predicted"/>
<feature type="transmembrane region" description="Helical" evidence="5">
    <location>
        <begin position="190"/>
        <end position="210"/>
    </location>
</feature>
<comment type="caution">
    <text evidence="7">The sequence shown here is derived from an EMBL/GenBank/DDBJ whole genome shotgun (WGS) entry which is preliminary data.</text>
</comment>
<dbReference type="Pfam" id="PF00892">
    <property type="entry name" value="EamA"/>
    <property type="match status" value="2"/>
</dbReference>
<comment type="subcellular location">
    <subcellularLocation>
        <location evidence="1">Membrane</location>
        <topology evidence="1">Multi-pass membrane protein</topology>
    </subcellularLocation>
</comment>
<keyword evidence="3 5" id="KW-1133">Transmembrane helix</keyword>
<dbReference type="Proteomes" id="UP000240957">
    <property type="component" value="Unassembled WGS sequence"/>
</dbReference>
<feature type="domain" description="EamA" evidence="6">
    <location>
        <begin position="127"/>
        <end position="263"/>
    </location>
</feature>
<evidence type="ECO:0000256" key="1">
    <source>
        <dbReference type="ARBA" id="ARBA00004141"/>
    </source>
</evidence>
<evidence type="ECO:0000256" key="3">
    <source>
        <dbReference type="ARBA" id="ARBA00022989"/>
    </source>
</evidence>
<protein>
    <submittedName>
        <fullName evidence="7">EamA family transporter</fullName>
    </submittedName>
</protein>
<dbReference type="EMBL" id="PYIX02000006">
    <property type="protein sequence ID" value="RFC84546.1"/>
    <property type="molecule type" value="Genomic_DNA"/>
</dbReference>
<dbReference type="PANTHER" id="PTHR32322:SF14">
    <property type="entry name" value="PROTEIN PAGO"/>
    <property type="match status" value="1"/>
</dbReference>
<name>A0A371YSV2_9GAMM</name>
<feature type="transmembrane region" description="Helical" evidence="5">
    <location>
        <begin position="125"/>
        <end position="146"/>
    </location>
</feature>
<organism evidence="7 8">
    <name type="scientific">Acinetobacter sichuanensis</name>
    <dbReference type="NCBI Taxonomy" id="2136183"/>
    <lineage>
        <taxon>Bacteria</taxon>
        <taxon>Pseudomonadati</taxon>
        <taxon>Pseudomonadota</taxon>
        <taxon>Gammaproteobacteria</taxon>
        <taxon>Moraxellales</taxon>
        <taxon>Moraxellaceae</taxon>
        <taxon>Acinetobacter</taxon>
    </lineage>
</organism>
<evidence type="ECO:0000313" key="8">
    <source>
        <dbReference type="Proteomes" id="UP000240957"/>
    </source>
</evidence>
<evidence type="ECO:0000256" key="5">
    <source>
        <dbReference type="SAM" id="Phobius"/>
    </source>
</evidence>
<evidence type="ECO:0000259" key="6">
    <source>
        <dbReference type="Pfam" id="PF00892"/>
    </source>
</evidence>
<dbReference type="InterPro" id="IPR050638">
    <property type="entry name" value="AA-Vitamin_Transporters"/>
</dbReference>
<feature type="transmembrane region" description="Helical" evidence="5">
    <location>
        <begin position="245"/>
        <end position="264"/>
    </location>
</feature>
<gene>
    <name evidence="7" type="ORF">C9E89_006350</name>
</gene>
<keyword evidence="2 5" id="KW-0812">Transmembrane</keyword>
<feature type="transmembrane region" description="Helical" evidence="5">
    <location>
        <begin position="44"/>
        <end position="65"/>
    </location>
</feature>
<feature type="transmembrane region" description="Helical" evidence="5">
    <location>
        <begin position="12"/>
        <end position="32"/>
    </location>
</feature>
<reference evidence="7 8" key="1">
    <citation type="submission" date="2018-08" db="EMBL/GenBank/DDBJ databases">
        <title>The draft genome of Acinetobacter sichuanensis strain WCHAc060041.</title>
        <authorList>
            <person name="Qin J."/>
            <person name="Feng Y."/>
            <person name="Zong Z."/>
        </authorList>
    </citation>
    <scope>NUCLEOTIDE SEQUENCE [LARGE SCALE GENOMIC DNA]</scope>
    <source>
        <strain evidence="7 8">WCHAc060041</strain>
    </source>
</reference>
<evidence type="ECO:0000256" key="2">
    <source>
        <dbReference type="ARBA" id="ARBA00022692"/>
    </source>
</evidence>
<feature type="transmembrane region" description="Helical" evidence="5">
    <location>
        <begin position="71"/>
        <end position="92"/>
    </location>
</feature>
<dbReference type="AlphaFoldDB" id="A0A371YSV2"/>
<dbReference type="PANTHER" id="PTHR32322">
    <property type="entry name" value="INNER MEMBRANE TRANSPORTER"/>
    <property type="match status" value="1"/>
</dbReference>
<dbReference type="RefSeq" id="WP_107007420.1">
    <property type="nucleotide sequence ID" value="NZ_PYIX02000006.1"/>
</dbReference>
<dbReference type="OrthoDB" id="9776210at2"/>
<accession>A0A371YSV2</accession>
<dbReference type="InterPro" id="IPR000620">
    <property type="entry name" value="EamA_dom"/>
</dbReference>
<feature type="non-terminal residue" evidence="7">
    <location>
        <position position="1"/>
    </location>
</feature>
<feature type="transmembrane region" description="Helical" evidence="5">
    <location>
        <begin position="99"/>
        <end position="119"/>
    </location>
</feature>
<feature type="domain" description="EamA" evidence="6">
    <location>
        <begin position="6"/>
        <end position="114"/>
    </location>
</feature>
<evidence type="ECO:0000256" key="4">
    <source>
        <dbReference type="ARBA" id="ARBA00023136"/>
    </source>
</evidence>
<dbReference type="InterPro" id="IPR037185">
    <property type="entry name" value="EmrE-like"/>
</dbReference>
<sequence>AIVWSVEDLYLMWALVIRLLIALPIAALLLIILKVKFPLNKIALHSYFAGSFSLIGSQIFTYAATSYLSSGIIALMFGLAPIMAGLIGRFIFKQQLQSLQWIGMLVAVGGLAIICMNGGSEQRIHPIGIALMLMSVSTYALSIFWVKKVNATVEPMAQATGSILVSTLMALCLIPFIWQHAPDHIPETKSLLALLYTVVMASLIAMFCYFKLVQNIKATTLSLTNVMTPMFAMLLGALLNNESLSLMIFVGASILLFGLFLYFFKDLRASRELAHKVKISNKS</sequence>
<dbReference type="GO" id="GO:0016020">
    <property type="term" value="C:membrane"/>
    <property type="evidence" value="ECO:0007669"/>
    <property type="project" value="UniProtKB-SubCell"/>
</dbReference>
<evidence type="ECO:0000313" key="7">
    <source>
        <dbReference type="EMBL" id="RFC84546.1"/>
    </source>
</evidence>
<keyword evidence="4 5" id="KW-0472">Membrane</keyword>
<feature type="transmembrane region" description="Helical" evidence="5">
    <location>
        <begin position="158"/>
        <end position="178"/>
    </location>
</feature>
<dbReference type="SUPFAM" id="SSF103481">
    <property type="entry name" value="Multidrug resistance efflux transporter EmrE"/>
    <property type="match status" value="2"/>
</dbReference>
<feature type="transmembrane region" description="Helical" evidence="5">
    <location>
        <begin position="222"/>
        <end position="239"/>
    </location>
</feature>